<reference evidence="10 11" key="1">
    <citation type="submission" date="2019-09" db="EMBL/GenBank/DDBJ databases">
        <title>Bird 10,000 Genomes (B10K) Project - Family phase.</title>
        <authorList>
            <person name="Zhang G."/>
        </authorList>
    </citation>
    <scope>NUCLEOTIDE SEQUENCE [LARGE SCALE GENOMIC DNA]</scope>
    <source>
        <strain evidence="10">B10K-DU-012-80</strain>
    </source>
</reference>
<evidence type="ECO:0000256" key="5">
    <source>
        <dbReference type="ARBA" id="ARBA00023157"/>
    </source>
</evidence>
<keyword evidence="6" id="KW-0456">Lyase</keyword>
<feature type="transmembrane region" description="Helical" evidence="8">
    <location>
        <begin position="243"/>
        <end position="265"/>
    </location>
</feature>
<accession>A0A7K4Z0W7</accession>
<evidence type="ECO:0000256" key="1">
    <source>
        <dbReference type="ARBA" id="ARBA00004127"/>
    </source>
</evidence>
<protein>
    <submittedName>
        <fullName evidence="10">VKGC carboxylase</fullName>
    </submittedName>
</protein>
<gene>
    <name evidence="10" type="primary">Ggcx</name>
    <name evidence="10" type="ORF">BUCABY_R15126</name>
</gene>
<dbReference type="InterPro" id="IPR053934">
    <property type="entry name" value="HTTM_dom"/>
</dbReference>
<sequence>RLLGFELRDLTRWNRFVRLLHRPEDPAALGAFRGAFGLLMALDVPQERGLGHLDQRFLDGLEVCRFPLLPFLEPLPLDWMYLLYTVMFLGALGIMAGCCYRLSCFAFLGPYWYLLLLDKTSWNNHSYLYGLLAFQLALLGADRYWSVDGLLRPHKRNAHVPLWNYTLLRAQIFIVYFIAGLKKLDADWVGGYSMGSLGRHWLFAPFRLVLSEEMTSLLVVHGGGLLLDLSAGFLLFFDATRPLALLFVTYFHCMNSQLFSIGGTLRGDTGPPRSNGGGGTLWSTLSLSRGTQAPPRTPPARVGAPRCPPPQAPPIGAGAPRPPSPAPGVLLGAPGRVLNSDVTPPMLTPPPQGYNNWTNGLYGYSWDMMVHSRFHQHVKITYQDGLTGEVGYLKPGVFTQSRRWQDHADMLKQYSSCLSRLLPRYNVSEPRLYFDVWVSINDRFQQRLVDPRVDLVRAPWSPWRPTPWLLPLLLELSPWRERLRDLESRLDGHTDVVFIADFPGLHLENFVSEDLGNTSLRVLRGEVLVELVEQRLNRSLQEGEGMQLPPGQYHKVHTVSPHPSCYMYLYVNTTALALERNLSRLQELHERLQNGT</sequence>
<evidence type="ECO:0000259" key="9">
    <source>
        <dbReference type="SMART" id="SM00752"/>
    </source>
</evidence>
<dbReference type="SMART" id="SM00752">
    <property type="entry name" value="HTTM"/>
    <property type="match status" value="1"/>
</dbReference>
<feature type="transmembrane region" description="Helical" evidence="8">
    <location>
        <begin position="217"/>
        <end position="237"/>
    </location>
</feature>
<proteinExistence type="predicted"/>
<comment type="subcellular location">
    <subcellularLocation>
        <location evidence="1">Endomembrane system</location>
        <topology evidence="1">Multi-pass membrane protein</topology>
    </subcellularLocation>
</comment>
<feature type="non-terminal residue" evidence="10">
    <location>
        <position position="596"/>
    </location>
</feature>
<dbReference type="InterPro" id="IPR007782">
    <property type="entry name" value="VKG_COase"/>
</dbReference>
<dbReference type="PANTHER" id="PTHR12639:SF6">
    <property type="entry name" value="VITAMIN K-DEPENDENT GAMMA-CARBOXYLASE"/>
    <property type="match status" value="1"/>
</dbReference>
<dbReference type="OrthoDB" id="206689at2759"/>
<evidence type="ECO:0000256" key="2">
    <source>
        <dbReference type="ARBA" id="ARBA00022692"/>
    </source>
</evidence>
<dbReference type="GO" id="GO:0012505">
    <property type="term" value="C:endomembrane system"/>
    <property type="evidence" value="ECO:0007669"/>
    <property type="project" value="UniProtKB-SubCell"/>
</dbReference>
<keyword evidence="4 8" id="KW-0472">Membrane</keyword>
<evidence type="ECO:0000256" key="4">
    <source>
        <dbReference type="ARBA" id="ARBA00023136"/>
    </source>
</evidence>
<dbReference type="Pfam" id="PF05090">
    <property type="entry name" value="HTTM"/>
    <property type="match status" value="1"/>
</dbReference>
<keyword evidence="3 8" id="KW-1133">Transmembrane helix</keyword>
<evidence type="ECO:0000256" key="7">
    <source>
        <dbReference type="SAM" id="MobiDB-lite"/>
    </source>
</evidence>
<dbReference type="PANTHER" id="PTHR12639">
    <property type="entry name" value="VITAMIN K-DEPENDENT GAMMA-CARBOXYLASE"/>
    <property type="match status" value="1"/>
</dbReference>
<dbReference type="InterPro" id="IPR053935">
    <property type="entry name" value="VKGC_lumenal_dom"/>
</dbReference>
<dbReference type="GO" id="GO:0019842">
    <property type="term" value="F:vitamin binding"/>
    <property type="evidence" value="ECO:0007669"/>
    <property type="project" value="TreeGrafter"/>
</dbReference>
<dbReference type="InterPro" id="IPR011020">
    <property type="entry name" value="HTTM-like"/>
</dbReference>
<feature type="non-terminal residue" evidence="10">
    <location>
        <position position="1"/>
    </location>
</feature>
<feature type="transmembrane region" description="Helical" evidence="8">
    <location>
        <begin position="81"/>
        <end position="114"/>
    </location>
</feature>
<organism evidence="10 11">
    <name type="scientific">Bucorvus abyssinicus</name>
    <name type="common">Northern ground-hornbill</name>
    <name type="synonym">Abyssinian ground-hornbill</name>
    <dbReference type="NCBI Taxonomy" id="153643"/>
    <lineage>
        <taxon>Eukaryota</taxon>
        <taxon>Metazoa</taxon>
        <taxon>Chordata</taxon>
        <taxon>Craniata</taxon>
        <taxon>Vertebrata</taxon>
        <taxon>Euteleostomi</taxon>
        <taxon>Archelosauria</taxon>
        <taxon>Archosauria</taxon>
        <taxon>Dinosauria</taxon>
        <taxon>Saurischia</taxon>
        <taxon>Theropoda</taxon>
        <taxon>Coelurosauria</taxon>
        <taxon>Aves</taxon>
        <taxon>Neognathae</taxon>
        <taxon>Neoaves</taxon>
        <taxon>Telluraves</taxon>
        <taxon>Coraciimorphae</taxon>
        <taxon>Bucerotiformes</taxon>
        <taxon>Bucorvidae</taxon>
        <taxon>Bucorvus</taxon>
    </lineage>
</organism>
<keyword evidence="11" id="KW-1185">Reference proteome</keyword>
<name>A0A7K4Z0W7_BUCAB</name>
<evidence type="ECO:0000313" key="10">
    <source>
        <dbReference type="EMBL" id="NWR65020.1"/>
    </source>
</evidence>
<feature type="compositionally biased region" description="Low complexity" evidence="7">
    <location>
        <begin position="281"/>
        <end position="291"/>
    </location>
</feature>
<feature type="region of interest" description="Disordered" evidence="7">
    <location>
        <begin position="269"/>
        <end position="335"/>
    </location>
</feature>
<dbReference type="Pfam" id="PF22777">
    <property type="entry name" value="VKGC_lumenal_dom"/>
    <property type="match status" value="1"/>
</dbReference>
<comment type="caution">
    <text evidence="10">The sequence shown here is derived from an EMBL/GenBank/DDBJ whole genome shotgun (WGS) entry which is preliminary data.</text>
</comment>
<feature type="domain" description="HTTM-like" evidence="9">
    <location>
        <begin position="21"/>
        <end position="274"/>
    </location>
</feature>
<dbReference type="GO" id="GO:0008488">
    <property type="term" value="F:gamma-glutamyl carboxylase activity"/>
    <property type="evidence" value="ECO:0007669"/>
    <property type="project" value="InterPro"/>
</dbReference>
<dbReference type="Proteomes" id="UP000551127">
    <property type="component" value="Unassembled WGS sequence"/>
</dbReference>
<evidence type="ECO:0000313" key="11">
    <source>
        <dbReference type="Proteomes" id="UP000551127"/>
    </source>
</evidence>
<keyword evidence="2 8" id="KW-0812">Transmembrane</keyword>
<feature type="transmembrane region" description="Helical" evidence="8">
    <location>
        <begin position="126"/>
        <end position="141"/>
    </location>
</feature>
<evidence type="ECO:0000256" key="6">
    <source>
        <dbReference type="ARBA" id="ARBA00023239"/>
    </source>
</evidence>
<feature type="transmembrane region" description="Helical" evidence="8">
    <location>
        <begin position="162"/>
        <end position="179"/>
    </location>
</feature>
<evidence type="ECO:0000256" key="8">
    <source>
        <dbReference type="SAM" id="Phobius"/>
    </source>
</evidence>
<keyword evidence="5" id="KW-1015">Disulfide bond</keyword>
<dbReference type="EMBL" id="VYZL01004934">
    <property type="protein sequence ID" value="NWR65020.1"/>
    <property type="molecule type" value="Genomic_DNA"/>
</dbReference>
<dbReference type="AlphaFoldDB" id="A0A7K4Z0W7"/>
<evidence type="ECO:0000256" key="3">
    <source>
        <dbReference type="ARBA" id="ARBA00022989"/>
    </source>
</evidence>